<reference evidence="2" key="1">
    <citation type="submission" date="2022-01" db="EMBL/GenBank/DDBJ databases">
        <title>Genome sequence and assembly of Parabukholderia sp. RG36.</title>
        <authorList>
            <person name="Chhetri G."/>
        </authorList>
    </citation>
    <scope>NUCLEOTIDE SEQUENCE</scope>
    <source>
        <strain evidence="2">RG36</strain>
    </source>
</reference>
<dbReference type="GO" id="GO:0005737">
    <property type="term" value="C:cytoplasm"/>
    <property type="evidence" value="ECO:0007669"/>
    <property type="project" value="TreeGrafter"/>
</dbReference>
<dbReference type="Pfam" id="PF01370">
    <property type="entry name" value="Epimerase"/>
    <property type="match status" value="1"/>
</dbReference>
<dbReference type="PANTHER" id="PTHR48079:SF6">
    <property type="entry name" value="NAD(P)-BINDING DOMAIN-CONTAINING PROTEIN-RELATED"/>
    <property type="match status" value="1"/>
</dbReference>
<organism evidence="2 3">
    <name type="scientific">Paraburkholderia tagetis</name>
    <dbReference type="NCBI Taxonomy" id="2913261"/>
    <lineage>
        <taxon>Bacteria</taxon>
        <taxon>Pseudomonadati</taxon>
        <taxon>Pseudomonadota</taxon>
        <taxon>Betaproteobacteria</taxon>
        <taxon>Burkholderiales</taxon>
        <taxon>Burkholderiaceae</taxon>
        <taxon>Paraburkholderia</taxon>
    </lineage>
</organism>
<dbReference type="InterPro" id="IPR051783">
    <property type="entry name" value="NAD(P)-dependent_oxidoreduct"/>
</dbReference>
<comment type="caution">
    <text evidence="2">The sequence shown here is derived from an EMBL/GenBank/DDBJ whole genome shotgun (WGS) entry which is preliminary data.</text>
</comment>
<accession>A0A9X1RX76</accession>
<evidence type="ECO:0000259" key="1">
    <source>
        <dbReference type="Pfam" id="PF01370"/>
    </source>
</evidence>
<dbReference type="EMBL" id="JAKLJA010000028">
    <property type="protein sequence ID" value="MCG5076849.1"/>
    <property type="molecule type" value="Genomic_DNA"/>
</dbReference>
<keyword evidence="3" id="KW-1185">Reference proteome</keyword>
<dbReference type="PANTHER" id="PTHR48079">
    <property type="entry name" value="PROTEIN YEEZ"/>
    <property type="match status" value="1"/>
</dbReference>
<gene>
    <name evidence="2" type="ORF">L5014_26450</name>
</gene>
<name>A0A9X1RX76_9BURK</name>
<feature type="domain" description="NAD-dependent epimerase/dehydratase" evidence="1">
    <location>
        <begin position="12"/>
        <end position="235"/>
    </location>
</feature>
<dbReference type="InterPro" id="IPR001509">
    <property type="entry name" value="Epimerase_deHydtase"/>
</dbReference>
<dbReference type="AlphaFoldDB" id="A0A9X1RX76"/>
<dbReference type="Gene3D" id="3.40.50.720">
    <property type="entry name" value="NAD(P)-binding Rossmann-like Domain"/>
    <property type="match status" value="1"/>
</dbReference>
<dbReference type="RefSeq" id="WP_238466760.1">
    <property type="nucleotide sequence ID" value="NZ_JAKLJA010000028.1"/>
</dbReference>
<evidence type="ECO:0000313" key="3">
    <source>
        <dbReference type="Proteomes" id="UP001139308"/>
    </source>
</evidence>
<dbReference type="GO" id="GO:0004029">
    <property type="term" value="F:aldehyde dehydrogenase (NAD+) activity"/>
    <property type="evidence" value="ECO:0007669"/>
    <property type="project" value="TreeGrafter"/>
</dbReference>
<sequence length="350" mass="37122">MATGSFETGRTALVLGVGGGIGGEVARQLIGAGWRVRALQRTASASGASSTSSATHAIATAPASRGVERLHGDVMDRAAVRRAAQGCDVIVHAVNPPGYRRWAELVLPMIDNTLAAAQAVGATVVLPGTVYNFGPEALPLVGEDAPQQPRTRKGAIRVALEQRLEAASAHGVRSIIVRAGDFFGPRVGNSWLAQGFVKAGQPVRTVREPGVRGVGHAWAYVPDVARAILELIEMRTTLAPFARFHMGGHWDADGTQMAAAICRVAQRHGLHAQRKAFPWPLIYAAAPFAATPREMLEMRYLWRETLQLDNARLVATLGREPHTPLDAAIEATLAGLGCLGERTPTLAAAQ</sequence>
<dbReference type="InterPro" id="IPR036291">
    <property type="entry name" value="NAD(P)-bd_dom_sf"/>
</dbReference>
<protein>
    <submittedName>
        <fullName evidence="2">NAD-dependent epimerase/dehydratase family protein</fullName>
    </submittedName>
</protein>
<dbReference type="SUPFAM" id="SSF51735">
    <property type="entry name" value="NAD(P)-binding Rossmann-fold domains"/>
    <property type="match status" value="1"/>
</dbReference>
<dbReference type="Proteomes" id="UP001139308">
    <property type="component" value="Unassembled WGS sequence"/>
</dbReference>
<proteinExistence type="predicted"/>
<evidence type="ECO:0000313" key="2">
    <source>
        <dbReference type="EMBL" id="MCG5076849.1"/>
    </source>
</evidence>